<keyword evidence="3" id="KW-1185">Reference proteome</keyword>
<dbReference type="EMBL" id="JBEDNQ010000011">
    <property type="protein sequence ID" value="MEQ3553545.1"/>
    <property type="molecule type" value="Genomic_DNA"/>
</dbReference>
<sequence>MDGGQGGLHRRGHGEDPLRSEGLTTHREWVAGDRFLVDTTTGQLAGAPYYRMGVLGYSNVDDRYEWNTVDGINATMMTYKGAPGSGTRPVISMEGVFTDQGALGEETIGLSVVQRTEIVVTDADHHVIDIHVTPPGGREFLADHGVYTRISP</sequence>
<feature type="compositionally biased region" description="Basic and acidic residues" evidence="1">
    <location>
        <begin position="13"/>
        <end position="24"/>
    </location>
</feature>
<reference evidence="2 3" key="1">
    <citation type="submission" date="2024-03" db="EMBL/GenBank/DDBJ databases">
        <title>Draft genome sequence of Pseudonocardia nematodicida JCM 31783.</title>
        <authorList>
            <person name="Butdee W."/>
            <person name="Duangmal K."/>
        </authorList>
    </citation>
    <scope>NUCLEOTIDE SEQUENCE [LARGE SCALE GENOMIC DNA]</scope>
    <source>
        <strain evidence="2 3">JCM 31783</strain>
    </source>
</reference>
<organism evidence="2 3">
    <name type="scientific">Pseudonocardia nematodicida</name>
    <dbReference type="NCBI Taxonomy" id="1206997"/>
    <lineage>
        <taxon>Bacteria</taxon>
        <taxon>Bacillati</taxon>
        <taxon>Actinomycetota</taxon>
        <taxon>Actinomycetes</taxon>
        <taxon>Pseudonocardiales</taxon>
        <taxon>Pseudonocardiaceae</taxon>
        <taxon>Pseudonocardia</taxon>
    </lineage>
</organism>
<dbReference type="Proteomes" id="UP001494902">
    <property type="component" value="Unassembled WGS sequence"/>
</dbReference>
<gene>
    <name evidence="2" type="ORF">WIS52_23990</name>
</gene>
<proteinExistence type="predicted"/>
<comment type="caution">
    <text evidence="2">The sequence shown here is derived from an EMBL/GenBank/DDBJ whole genome shotgun (WGS) entry which is preliminary data.</text>
</comment>
<evidence type="ECO:0000256" key="1">
    <source>
        <dbReference type="SAM" id="MobiDB-lite"/>
    </source>
</evidence>
<dbReference type="RefSeq" id="WP_349300852.1">
    <property type="nucleotide sequence ID" value="NZ_JBEDNQ010000011.1"/>
</dbReference>
<protein>
    <submittedName>
        <fullName evidence="2">DUF1579 family protein</fullName>
    </submittedName>
</protein>
<accession>A0ABV1KGF1</accession>
<evidence type="ECO:0000313" key="3">
    <source>
        <dbReference type="Proteomes" id="UP001494902"/>
    </source>
</evidence>
<evidence type="ECO:0000313" key="2">
    <source>
        <dbReference type="EMBL" id="MEQ3553545.1"/>
    </source>
</evidence>
<dbReference type="Pfam" id="PF07617">
    <property type="entry name" value="DUF1579"/>
    <property type="match status" value="1"/>
</dbReference>
<name>A0ABV1KGF1_9PSEU</name>
<dbReference type="InterPro" id="IPR011473">
    <property type="entry name" value="DUF1579"/>
</dbReference>
<feature type="region of interest" description="Disordered" evidence="1">
    <location>
        <begin position="1"/>
        <end position="24"/>
    </location>
</feature>